<dbReference type="InParanoid" id="A0A1X7UXD8"/>
<evidence type="ECO:0000313" key="1">
    <source>
        <dbReference type="EnsemblMetazoa" id="Aqu2.1.32448_001"/>
    </source>
</evidence>
<accession>A0A1X7UXD8</accession>
<sequence>GSSLMLGMTQLLMPTIQLCRVFLEGFNVTEVAHDNSPPVTSYIVEELKLKNSNDTWKECEDTSVLQYEELQVITPTAISHLAVDVLVSGFILGGVFQSSSTHLSPYEDTFHYYNLRNENEYSNYGLGETDIY</sequence>
<reference evidence="1" key="1">
    <citation type="submission" date="2017-05" db="UniProtKB">
        <authorList>
            <consortium name="EnsemblMetazoa"/>
        </authorList>
    </citation>
    <scope>IDENTIFICATION</scope>
</reference>
<proteinExistence type="predicted"/>
<dbReference type="EnsemblMetazoa" id="Aqu2.1.32448_001">
    <property type="protein sequence ID" value="Aqu2.1.32448_001"/>
    <property type="gene ID" value="Aqu2.1.32448"/>
</dbReference>
<name>A0A1X7UXD8_AMPQE</name>
<organism evidence="1">
    <name type="scientific">Amphimedon queenslandica</name>
    <name type="common">Sponge</name>
    <dbReference type="NCBI Taxonomy" id="400682"/>
    <lineage>
        <taxon>Eukaryota</taxon>
        <taxon>Metazoa</taxon>
        <taxon>Porifera</taxon>
        <taxon>Demospongiae</taxon>
        <taxon>Heteroscleromorpha</taxon>
        <taxon>Haplosclerida</taxon>
        <taxon>Niphatidae</taxon>
        <taxon>Amphimedon</taxon>
    </lineage>
</organism>
<protein>
    <submittedName>
        <fullName evidence="1">Uncharacterized protein</fullName>
    </submittedName>
</protein>
<dbReference type="AlphaFoldDB" id="A0A1X7UXD8"/>